<dbReference type="Proteomes" id="UP001379235">
    <property type="component" value="Unassembled WGS sequence"/>
</dbReference>
<dbReference type="InterPro" id="IPR014990">
    <property type="entry name" value="DUF1838"/>
</dbReference>
<protein>
    <submittedName>
        <fullName evidence="1">DUF1838 family protein</fullName>
    </submittedName>
</protein>
<name>A0ABU8S726_9SPHN</name>
<dbReference type="Pfam" id="PF08894">
    <property type="entry name" value="DUF1838"/>
    <property type="match status" value="1"/>
</dbReference>
<organism evidence="1 2">
    <name type="scientific">Novosphingobium aquae</name>
    <dbReference type="NCBI Taxonomy" id="3133435"/>
    <lineage>
        <taxon>Bacteria</taxon>
        <taxon>Pseudomonadati</taxon>
        <taxon>Pseudomonadota</taxon>
        <taxon>Alphaproteobacteria</taxon>
        <taxon>Sphingomonadales</taxon>
        <taxon>Sphingomonadaceae</taxon>
        <taxon>Novosphingobium</taxon>
    </lineage>
</organism>
<keyword evidence="2" id="KW-1185">Reference proteome</keyword>
<evidence type="ECO:0000313" key="2">
    <source>
        <dbReference type="Proteomes" id="UP001379235"/>
    </source>
</evidence>
<dbReference type="InterPro" id="IPR006311">
    <property type="entry name" value="TAT_signal"/>
</dbReference>
<dbReference type="PROSITE" id="PS51318">
    <property type="entry name" value="TAT"/>
    <property type="match status" value="1"/>
</dbReference>
<comment type="caution">
    <text evidence="1">The sequence shown here is derived from an EMBL/GenBank/DDBJ whole genome shotgun (WGS) entry which is preliminary data.</text>
</comment>
<accession>A0ABU8S726</accession>
<reference evidence="1 2" key="1">
    <citation type="submission" date="2024-03" db="EMBL/GenBank/DDBJ databases">
        <authorList>
            <person name="Jo J.-H."/>
        </authorList>
    </citation>
    <scope>NUCLEOTIDE SEQUENCE [LARGE SCALE GENOMIC DNA]</scope>
    <source>
        <strain evidence="1 2">AS3R-12</strain>
    </source>
</reference>
<proteinExistence type="predicted"/>
<sequence>MDIDRRMVLGGLAAGAIATQVSAAGTAGTSPASRMRTFMLMRGALDEKLISSWMSANYYGVVDDRMEPLFDVVAAVFARYRRLPDGSFEGVSGELAWFVDKDNGKALDRYRNPYTGEMVDVPTGGLSPSKIMFMPDLSMRLSRSVPGMEFAHEVLGPVSRGNDLWLTERSRSSFTVPGQAKPMRYSESNIFKAKRSAIEARGATRVTSDVSFTNVVSWRPWLKMGDHAGHLTATGAGQHTSSFDMFPPAWIEATRARQPEVLKDPASMLAPLWDAR</sequence>
<dbReference type="EMBL" id="JBBHJY010000003">
    <property type="protein sequence ID" value="MEJ6009769.1"/>
    <property type="molecule type" value="Genomic_DNA"/>
</dbReference>
<dbReference type="RefSeq" id="WP_339966036.1">
    <property type="nucleotide sequence ID" value="NZ_JBBHJY010000003.1"/>
</dbReference>
<evidence type="ECO:0000313" key="1">
    <source>
        <dbReference type="EMBL" id="MEJ6009769.1"/>
    </source>
</evidence>
<gene>
    <name evidence="1" type="ORF">WG900_07545</name>
</gene>